<evidence type="ECO:0008006" key="3">
    <source>
        <dbReference type="Google" id="ProtNLM"/>
    </source>
</evidence>
<dbReference type="InterPro" id="IPR007420">
    <property type="entry name" value="DUF465"/>
</dbReference>
<dbReference type="Pfam" id="PF04325">
    <property type="entry name" value="DUF465"/>
    <property type="match status" value="1"/>
</dbReference>
<protein>
    <recommendedName>
        <fullName evidence="3">DUF465 domain-containing protein</fullName>
    </recommendedName>
</protein>
<dbReference type="RefSeq" id="WP_072747660.1">
    <property type="nucleotide sequence ID" value="NZ_FOHL01000007.1"/>
</dbReference>
<name>A0A1M7TJ86_9RHOB</name>
<dbReference type="Proteomes" id="UP000184066">
    <property type="component" value="Unassembled WGS sequence"/>
</dbReference>
<dbReference type="Gene3D" id="6.10.280.50">
    <property type="match status" value="1"/>
</dbReference>
<accession>A0A1M7TJ86</accession>
<organism evidence="1 2">
    <name type="scientific">Oceanicella actignis</name>
    <dbReference type="NCBI Taxonomy" id="1189325"/>
    <lineage>
        <taxon>Bacteria</taxon>
        <taxon>Pseudomonadati</taxon>
        <taxon>Pseudomonadota</taxon>
        <taxon>Alphaproteobacteria</taxon>
        <taxon>Rhodobacterales</taxon>
        <taxon>Paracoccaceae</taxon>
        <taxon>Oceanicella</taxon>
    </lineage>
</organism>
<reference evidence="1 2" key="1">
    <citation type="submission" date="2016-12" db="EMBL/GenBank/DDBJ databases">
        <authorList>
            <person name="Song W.-J."/>
            <person name="Kurnit D.M."/>
        </authorList>
    </citation>
    <scope>NUCLEOTIDE SEQUENCE [LARGE SCALE GENOMIC DNA]</scope>
    <source>
        <strain evidence="1 2">CGMCC 1.10808</strain>
    </source>
</reference>
<keyword evidence="2" id="KW-1185">Reference proteome</keyword>
<dbReference type="AlphaFoldDB" id="A0A1M7TJ86"/>
<dbReference type="STRING" id="1189325.SAMN04488119_10723"/>
<sequence>MSLDAHLAQLRKKHEALSRLIEAEQRSPAADDLEIGKLKKQKLRIKEEIERLSPTRH</sequence>
<dbReference type="OrthoDB" id="7362854at2"/>
<gene>
    <name evidence="1" type="ORF">SAMN05216200_10722</name>
</gene>
<evidence type="ECO:0000313" key="2">
    <source>
        <dbReference type="Proteomes" id="UP000184066"/>
    </source>
</evidence>
<proteinExistence type="predicted"/>
<evidence type="ECO:0000313" key="1">
    <source>
        <dbReference type="EMBL" id="SHN70780.1"/>
    </source>
</evidence>
<dbReference type="InterPro" id="IPR038444">
    <property type="entry name" value="DUF465_sf"/>
</dbReference>
<dbReference type="EMBL" id="FRDL01000007">
    <property type="protein sequence ID" value="SHN70780.1"/>
    <property type="molecule type" value="Genomic_DNA"/>
</dbReference>